<accession>A0ABS7DDF3</accession>
<sequence length="90" mass="10064">MKYIMMLLLALCAQAQSFELDESAVNDGRKAMSTQKDISTMSLSNDENSVVIEHDRKKGKIENDSDGLKLEGVSRKDIETIEKATNIFKP</sequence>
<dbReference type="EMBL" id="JAGFNY010000001">
    <property type="protein sequence ID" value="MBW7569329.1"/>
    <property type="molecule type" value="Genomic_DNA"/>
</dbReference>
<dbReference type="Proteomes" id="UP000731465">
    <property type="component" value="Unassembled WGS sequence"/>
</dbReference>
<reference evidence="2 3" key="1">
    <citation type="submission" date="2021-03" db="EMBL/GenBank/DDBJ databases">
        <title>Succinivibrio sp. nov. isolated from feces of cow.</title>
        <authorList>
            <person name="Choi J.-Y."/>
        </authorList>
    </citation>
    <scope>NUCLEOTIDE SEQUENCE [LARGE SCALE GENOMIC DNA]</scope>
    <source>
        <strain evidence="2 3">AGMB01872</strain>
    </source>
</reference>
<dbReference type="RefSeq" id="WP_219935752.1">
    <property type="nucleotide sequence ID" value="NZ_JAGFNY010000001.1"/>
</dbReference>
<feature type="chain" id="PRO_5045328276" evidence="1">
    <location>
        <begin position="18"/>
        <end position="90"/>
    </location>
</feature>
<gene>
    <name evidence="2" type="ORF">J5V48_00265</name>
</gene>
<protein>
    <submittedName>
        <fullName evidence="2">Uncharacterized protein</fullName>
    </submittedName>
</protein>
<organism evidence="2 3">
    <name type="scientific">Succinivibrio faecicola</name>
    <dbReference type="NCBI Taxonomy" id="2820300"/>
    <lineage>
        <taxon>Bacteria</taxon>
        <taxon>Pseudomonadati</taxon>
        <taxon>Pseudomonadota</taxon>
        <taxon>Gammaproteobacteria</taxon>
        <taxon>Aeromonadales</taxon>
        <taxon>Succinivibrionaceae</taxon>
        <taxon>Succinivibrio</taxon>
    </lineage>
</organism>
<keyword evidence="3" id="KW-1185">Reference proteome</keyword>
<keyword evidence="1" id="KW-0732">Signal</keyword>
<comment type="caution">
    <text evidence="2">The sequence shown here is derived from an EMBL/GenBank/DDBJ whole genome shotgun (WGS) entry which is preliminary data.</text>
</comment>
<feature type="signal peptide" evidence="1">
    <location>
        <begin position="1"/>
        <end position="17"/>
    </location>
</feature>
<proteinExistence type="predicted"/>
<name>A0ABS7DDF3_9GAMM</name>
<evidence type="ECO:0000313" key="2">
    <source>
        <dbReference type="EMBL" id="MBW7569329.1"/>
    </source>
</evidence>
<evidence type="ECO:0000256" key="1">
    <source>
        <dbReference type="SAM" id="SignalP"/>
    </source>
</evidence>
<evidence type="ECO:0000313" key="3">
    <source>
        <dbReference type="Proteomes" id="UP000731465"/>
    </source>
</evidence>